<reference evidence="2" key="2">
    <citation type="submission" date="2015-01" db="EMBL/GenBank/DDBJ databases">
        <title>Evolutionary Origins and Diversification of the Mycorrhizal Mutualists.</title>
        <authorList>
            <consortium name="DOE Joint Genome Institute"/>
            <consortium name="Mycorrhizal Genomics Consortium"/>
            <person name="Kohler A."/>
            <person name="Kuo A."/>
            <person name="Nagy L.G."/>
            <person name="Floudas D."/>
            <person name="Copeland A."/>
            <person name="Barry K.W."/>
            <person name="Cichocki N."/>
            <person name="Veneault-Fourrey C."/>
            <person name="LaButti K."/>
            <person name="Lindquist E.A."/>
            <person name="Lipzen A."/>
            <person name="Lundell T."/>
            <person name="Morin E."/>
            <person name="Murat C."/>
            <person name="Riley R."/>
            <person name="Ohm R."/>
            <person name="Sun H."/>
            <person name="Tunlid A."/>
            <person name="Henrissat B."/>
            <person name="Grigoriev I.V."/>
            <person name="Hibbett D.S."/>
            <person name="Martin F."/>
        </authorList>
    </citation>
    <scope>NUCLEOTIDE SEQUENCE [LARGE SCALE GENOMIC DNA]</scope>
    <source>
        <strain evidence="2">Marx 270</strain>
    </source>
</reference>
<dbReference type="Proteomes" id="UP000054217">
    <property type="component" value="Unassembled WGS sequence"/>
</dbReference>
<protein>
    <submittedName>
        <fullName evidence="1">Uncharacterized protein</fullName>
    </submittedName>
</protein>
<dbReference type="AlphaFoldDB" id="A0A0C3NIG2"/>
<reference evidence="1 2" key="1">
    <citation type="submission" date="2014-04" db="EMBL/GenBank/DDBJ databases">
        <authorList>
            <consortium name="DOE Joint Genome Institute"/>
            <person name="Kuo A."/>
            <person name="Kohler A."/>
            <person name="Costa M.D."/>
            <person name="Nagy L.G."/>
            <person name="Floudas D."/>
            <person name="Copeland A."/>
            <person name="Barry K.W."/>
            <person name="Cichocki N."/>
            <person name="Veneault-Fourrey C."/>
            <person name="LaButti K."/>
            <person name="Lindquist E.A."/>
            <person name="Lipzen A."/>
            <person name="Lundell T."/>
            <person name="Morin E."/>
            <person name="Murat C."/>
            <person name="Sun H."/>
            <person name="Tunlid A."/>
            <person name="Henrissat B."/>
            <person name="Grigoriev I.V."/>
            <person name="Hibbett D.S."/>
            <person name="Martin F."/>
            <person name="Nordberg H.P."/>
            <person name="Cantor M.N."/>
            <person name="Hua S.X."/>
        </authorList>
    </citation>
    <scope>NUCLEOTIDE SEQUENCE [LARGE SCALE GENOMIC DNA]</scope>
    <source>
        <strain evidence="1 2">Marx 270</strain>
    </source>
</reference>
<accession>A0A0C3NIG2</accession>
<sequence length="65" mass="7636">MTPMRDTCRKGDTLQAQMHFYRSIHFFILDPSAANGSYGSDRTAWDIHRTGSIWGMSDTERYYRK</sequence>
<organism evidence="1 2">
    <name type="scientific">Pisolithus tinctorius Marx 270</name>
    <dbReference type="NCBI Taxonomy" id="870435"/>
    <lineage>
        <taxon>Eukaryota</taxon>
        <taxon>Fungi</taxon>
        <taxon>Dikarya</taxon>
        <taxon>Basidiomycota</taxon>
        <taxon>Agaricomycotina</taxon>
        <taxon>Agaricomycetes</taxon>
        <taxon>Agaricomycetidae</taxon>
        <taxon>Boletales</taxon>
        <taxon>Sclerodermatineae</taxon>
        <taxon>Pisolithaceae</taxon>
        <taxon>Pisolithus</taxon>
    </lineage>
</organism>
<dbReference type="EMBL" id="KN831993">
    <property type="protein sequence ID" value="KIO00785.1"/>
    <property type="molecule type" value="Genomic_DNA"/>
</dbReference>
<dbReference type="HOGENOM" id="CLU_2850667_0_0_1"/>
<keyword evidence="2" id="KW-1185">Reference proteome</keyword>
<name>A0A0C3NIG2_PISTI</name>
<evidence type="ECO:0000313" key="2">
    <source>
        <dbReference type="Proteomes" id="UP000054217"/>
    </source>
</evidence>
<dbReference type="InParanoid" id="A0A0C3NIG2"/>
<evidence type="ECO:0000313" key="1">
    <source>
        <dbReference type="EMBL" id="KIO00785.1"/>
    </source>
</evidence>
<proteinExistence type="predicted"/>
<gene>
    <name evidence="1" type="ORF">M404DRAFT_752473</name>
</gene>